<evidence type="ECO:0000313" key="2">
    <source>
        <dbReference type="EMBL" id="APZ54830.1"/>
    </source>
</evidence>
<gene>
    <name evidence="2" type="ORF">Ga0080574_TMP4496</name>
</gene>
<dbReference type="AlphaFoldDB" id="A0A1P8UZJ6"/>
<dbReference type="Pfam" id="PF00144">
    <property type="entry name" value="Beta-lactamase"/>
    <property type="match status" value="1"/>
</dbReference>
<dbReference type="Gene3D" id="3.40.710.10">
    <property type="entry name" value="DD-peptidase/beta-lactamase superfamily"/>
    <property type="match status" value="1"/>
</dbReference>
<dbReference type="PANTHER" id="PTHR43283">
    <property type="entry name" value="BETA-LACTAMASE-RELATED"/>
    <property type="match status" value="1"/>
</dbReference>
<protein>
    <submittedName>
        <fullName evidence="2">Penicillin-binding protein, beta-lactamase class C</fullName>
    </submittedName>
</protein>
<proteinExistence type="predicted"/>
<sequence>MNGLRLHAARGCHIFAGMDRRIFLSTALATPFLAPRFASAQEIASVLETENQLHSIQVLRGDELLLAEAPRGRGLDAAANIKSCSKSLVALMLGRALERGDIASVDATLGEVAPGLIPSSADPRVRDITMEDLVTLRAGLERTSGGNYGAWVSSGNWVADALSRPLVAEPGGRMLYSTGSTHVLGAALARATGQNLLQQMREGLGTPLGIEIPAWTRDPQGNYLGGNEMALTPRAMLRVARMMRDGGRYDGAQVVAEDWLEASLDPRTTSRWSGMGYGYGWFLTRSGYGLARGYGGQVIAFHRDRDLAVAITSDPLRPARSGGYFGTLTDLLDGPILAMA</sequence>
<dbReference type="Proteomes" id="UP000187059">
    <property type="component" value="Chromosome"/>
</dbReference>
<keyword evidence="3" id="KW-1185">Reference proteome</keyword>
<evidence type="ECO:0000313" key="3">
    <source>
        <dbReference type="Proteomes" id="UP000187059"/>
    </source>
</evidence>
<dbReference type="InterPro" id="IPR012338">
    <property type="entry name" value="Beta-lactam/transpept-like"/>
</dbReference>
<dbReference type="SUPFAM" id="SSF56601">
    <property type="entry name" value="beta-lactamase/transpeptidase-like"/>
    <property type="match status" value="1"/>
</dbReference>
<feature type="domain" description="Beta-lactamase-related" evidence="1">
    <location>
        <begin position="76"/>
        <end position="314"/>
    </location>
</feature>
<reference evidence="2 3" key="1">
    <citation type="submission" date="2016-04" db="EMBL/GenBank/DDBJ databases">
        <title>Deep-sea bacteria in the southern Pacific.</title>
        <authorList>
            <person name="Tang K."/>
        </authorList>
    </citation>
    <scope>NUCLEOTIDE SEQUENCE [LARGE SCALE GENOMIC DNA]</scope>
    <source>
        <strain evidence="2 3">JLT2014</strain>
    </source>
</reference>
<dbReference type="InterPro" id="IPR050789">
    <property type="entry name" value="Diverse_Enzym_Activities"/>
</dbReference>
<dbReference type="EMBL" id="CP015093">
    <property type="protein sequence ID" value="APZ54830.1"/>
    <property type="molecule type" value="Genomic_DNA"/>
</dbReference>
<dbReference type="STRING" id="1250539.Ga0080574_TMP4496"/>
<dbReference type="PANTHER" id="PTHR43283:SF7">
    <property type="entry name" value="BETA-LACTAMASE-RELATED DOMAIN-CONTAINING PROTEIN"/>
    <property type="match status" value="1"/>
</dbReference>
<evidence type="ECO:0000259" key="1">
    <source>
        <dbReference type="Pfam" id="PF00144"/>
    </source>
</evidence>
<organism evidence="2 3">
    <name type="scientific">Salipiger abyssi</name>
    <dbReference type="NCBI Taxonomy" id="1250539"/>
    <lineage>
        <taxon>Bacteria</taxon>
        <taxon>Pseudomonadati</taxon>
        <taxon>Pseudomonadota</taxon>
        <taxon>Alphaproteobacteria</taxon>
        <taxon>Rhodobacterales</taxon>
        <taxon>Roseobacteraceae</taxon>
        <taxon>Salipiger</taxon>
    </lineage>
</organism>
<name>A0A1P8UZJ6_9RHOB</name>
<accession>A0A1P8UZJ6</accession>
<dbReference type="KEGG" id="paby:Ga0080574_TMP4496"/>
<dbReference type="InterPro" id="IPR001466">
    <property type="entry name" value="Beta-lactam-related"/>
</dbReference>